<organism evidence="1 2">
    <name type="scientific">Lichenifustis flavocetrariae</name>
    <dbReference type="NCBI Taxonomy" id="2949735"/>
    <lineage>
        <taxon>Bacteria</taxon>
        <taxon>Pseudomonadati</taxon>
        <taxon>Pseudomonadota</taxon>
        <taxon>Alphaproteobacteria</taxon>
        <taxon>Hyphomicrobiales</taxon>
        <taxon>Lichenihabitantaceae</taxon>
        <taxon>Lichenifustis</taxon>
    </lineage>
</organism>
<evidence type="ECO:0000313" key="2">
    <source>
        <dbReference type="Proteomes" id="UP001165667"/>
    </source>
</evidence>
<keyword evidence="2" id="KW-1185">Reference proteome</keyword>
<dbReference type="RefSeq" id="WP_282584575.1">
    <property type="nucleotide sequence ID" value="NZ_JAMOIM010000005.1"/>
</dbReference>
<reference evidence="1" key="1">
    <citation type="submission" date="2022-05" db="EMBL/GenBank/DDBJ databases">
        <authorList>
            <person name="Pankratov T."/>
        </authorList>
    </citation>
    <scope>NUCLEOTIDE SEQUENCE</scope>
    <source>
        <strain evidence="1">BP6-180914</strain>
    </source>
</reference>
<protein>
    <submittedName>
        <fullName evidence="1">Uncharacterized protein</fullName>
    </submittedName>
</protein>
<accession>A0AA41YWD6</accession>
<dbReference type="AlphaFoldDB" id="A0AA41YWD6"/>
<name>A0AA41YWD6_9HYPH</name>
<comment type="caution">
    <text evidence="1">The sequence shown here is derived from an EMBL/GenBank/DDBJ whole genome shotgun (WGS) entry which is preliminary data.</text>
</comment>
<proteinExistence type="predicted"/>
<gene>
    <name evidence="1" type="ORF">M8523_09230</name>
</gene>
<dbReference type="Proteomes" id="UP001165667">
    <property type="component" value="Unassembled WGS sequence"/>
</dbReference>
<evidence type="ECO:0000313" key="1">
    <source>
        <dbReference type="EMBL" id="MCW6508203.1"/>
    </source>
</evidence>
<dbReference type="EMBL" id="JAMOIM010000005">
    <property type="protein sequence ID" value="MCW6508203.1"/>
    <property type="molecule type" value="Genomic_DNA"/>
</dbReference>
<sequence length="144" mass="15798">MLQRPSDLGFSDEGYDLPPLVVRWHEVQSTIPQAVDRDGQGILLRTGATGLADESRERRATLPARVAKAAAIVTAAPSDHFILWHDLEAERSAIEQALPTARSVFGTQDLDKRDDLIMGFSDGAFELLSKKPILCGSGCNFQRH</sequence>